<dbReference type="RefSeq" id="WP_344930744.1">
    <property type="nucleotide sequence ID" value="NZ_BAAAYK010000038.1"/>
</dbReference>
<evidence type="ECO:0000313" key="2">
    <source>
        <dbReference type="Proteomes" id="UP001500483"/>
    </source>
</evidence>
<keyword evidence="2" id="KW-1185">Reference proteome</keyword>
<accession>A0ABP6RZD1</accession>
<evidence type="ECO:0000313" key="1">
    <source>
        <dbReference type="EMBL" id="GAA3364021.1"/>
    </source>
</evidence>
<sequence>MTPTDSATAFLFAALLIVTLGYAASCKIWPFKACRTCGGTGKLRSPFIRAIRHCPRCRATGLRPRIGLKAWNAYRRLHHSNRRNR</sequence>
<reference evidence="2" key="1">
    <citation type="journal article" date="2019" name="Int. J. Syst. Evol. Microbiol.">
        <title>The Global Catalogue of Microorganisms (GCM) 10K type strain sequencing project: providing services to taxonomists for standard genome sequencing and annotation.</title>
        <authorList>
            <consortium name="The Broad Institute Genomics Platform"/>
            <consortium name="The Broad Institute Genome Sequencing Center for Infectious Disease"/>
            <person name="Wu L."/>
            <person name="Ma J."/>
        </authorList>
    </citation>
    <scope>NUCLEOTIDE SEQUENCE [LARGE SCALE GENOMIC DNA]</scope>
    <source>
        <strain evidence="2">JCM 9687</strain>
    </source>
</reference>
<gene>
    <name evidence="1" type="ORF">GCM10020366_58230</name>
</gene>
<organism evidence="1 2">
    <name type="scientific">Saccharopolyspora gregorii</name>
    <dbReference type="NCBI Taxonomy" id="33914"/>
    <lineage>
        <taxon>Bacteria</taxon>
        <taxon>Bacillati</taxon>
        <taxon>Actinomycetota</taxon>
        <taxon>Actinomycetes</taxon>
        <taxon>Pseudonocardiales</taxon>
        <taxon>Pseudonocardiaceae</taxon>
        <taxon>Saccharopolyspora</taxon>
    </lineage>
</organism>
<proteinExistence type="predicted"/>
<name>A0ABP6RZD1_9PSEU</name>
<comment type="caution">
    <text evidence="1">The sequence shown here is derived from an EMBL/GenBank/DDBJ whole genome shotgun (WGS) entry which is preliminary data.</text>
</comment>
<protein>
    <submittedName>
        <fullName evidence="1">Uncharacterized protein</fullName>
    </submittedName>
</protein>
<dbReference type="EMBL" id="BAAAYK010000038">
    <property type="protein sequence ID" value="GAA3364021.1"/>
    <property type="molecule type" value="Genomic_DNA"/>
</dbReference>
<dbReference type="Proteomes" id="UP001500483">
    <property type="component" value="Unassembled WGS sequence"/>
</dbReference>